<dbReference type="SUPFAM" id="SSF49464">
    <property type="entry name" value="Carboxypeptidase regulatory domain-like"/>
    <property type="match status" value="1"/>
</dbReference>
<proteinExistence type="predicted"/>
<keyword evidence="2" id="KW-1185">Reference proteome</keyword>
<dbReference type="Proteomes" id="UP000184611">
    <property type="component" value="Unassembled WGS sequence"/>
</dbReference>
<gene>
    <name evidence="1" type="ORF">SAMN05443547_0306</name>
</gene>
<dbReference type="RefSeq" id="WP_073580726.1">
    <property type="nucleotide sequence ID" value="NZ_CBCSEA010000001.1"/>
</dbReference>
<evidence type="ECO:0008006" key="3">
    <source>
        <dbReference type="Google" id="ProtNLM"/>
    </source>
</evidence>
<protein>
    <recommendedName>
        <fullName evidence="3">CarboxypepD_reg-like domain-containing protein</fullName>
    </recommendedName>
</protein>
<dbReference type="OrthoDB" id="1427655at2"/>
<dbReference type="EMBL" id="FRYK01000001">
    <property type="protein sequence ID" value="SHO71986.1"/>
    <property type="molecule type" value="Genomic_DNA"/>
</dbReference>
<dbReference type="InterPro" id="IPR008969">
    <property type="entry name" value="CarboxyPept-like_regulatory"/>
</dbReference>
<accession>A0A1M7ZSX8</accession>
<sequence>MPKRLLFFFFIFPILVFSQNDTLIRGKVVSESSLLEGIHVINLSSKLGVVTDSRGYFQIQVRISDTLQFSAVNLKATRYVMQKSDFFNDLLLVRMESLITELEEVAIINYKNINAVALGIVPANQKTYTPAERKLAAAGDFKWYSPLLMPLGGMSVDGLINSISGRTNMLKKEVMVERKEMLQAKTSDYFEKKYFLEVLKIPEIYIEGFMFYVVENERYVRAMSEKNKTMASFILSELAAEYLKLQEIDTEKITKNEK</sequence>
<reference evidence="2" key="1">
    <citation type="submission" date="2016-12" db="EMBL/GenBank/DDBJ databases">
        <authorList>
            <person name="Varghese N."/>
            <person name="Submissions S."/>
        </authorList>
    </citation>
    <scope>NUCLEOTIDE SEQUENCE [LARGE SCALE GENOMIC DNA]</scope>
    <source>
        <strain evidence="2">DSM 18830</strain>
    </source>
</reference>
<name>A0A1M7ZSX8_9FLAO</name>
<dbReference type="AlphaFoldDB" id="A0A1M7ZSX8"/>
<evidence type="ECO:0000313" key="2">
    <source>
        <dbReference type="Proteomes" id="UP000184611"/>
    </source>
</evidence>
<dbReference type="STRING" id="416016.SAMN05443547_0306"/>
<organism evidence="1 2">
    <name type="scientific">Flavobacterium cucumis</name>
    <dbReference type="NCBI Taxonomy" id="416016"/>
    <lineage>
        <taxon>Bacteria</taxon>
        <taxon>Pseudomonadati</taxon>
        <taxon>Bacteroidota</taxon>
        <taxon>Flavobacteriia</taxon>
        <taxon>Flavobacteriales</taxon>
        <taxon>Flavobacteriaceae</taxon>
        <taxon>Flavobacterium</taxon>
    </lineage>
</organism>
<evidence type="ECO:0000313" key="1">
    <source>
        <dbReference type="EMBL" id="SHO71986.1"/>
    </source>
</evidence>